<evidence type="ECO:0000256" key="2">
    <source>
        <dbReference type="ARBA" id="ARBA00023315"/>
    </source>
</evidence>
<dbReference type="InterPro" id="IPR000182">
    <property type="entry name" value="GNAT_dom"/>
</dbReference>
<dbReference type="Pfam" id="PF13302">
    <property type="entry name" value="Acetyltransf_3"/>
    <property type="match status" value="1"/>
</dbReference>
<gene>
    <name evidence="6" type="ORF">GCM10010974_11290</name>
</gene>
<comment type="similarity">
    <text evidence="3">Belongs to the acetyltransferase family. RimJ subfamily.</text>
</comment>
<dbReference type="EMBL" id="BMJG01000002">
    <property type="protein sequence ID" value="GGC30487.1"/>
    <property type="molecule type" value="Genomic_DNA"/>
</dbReference>
<accession>A0ABQ1LVJ5</accession>
<comment type="caution">
    <text evidence="6">The sequence shown here is derived from an EMBL/GenBank/DDBJ whole genome shotgun (WGS) entry which is preliminary data.</text>
</comment>
<organism evidence="6 7">
    <name type="scientific">Brevibacterium sediminis</name>
    <dbReference type="NCBI Taxonomy" id="1857024"/>
    <lineage>
        <taxon>Bacteria</taxon>
        <taxon>Bacillati</taxon>
        <taxon>Actinomycetota</taxon>
        <taxon>Actinomycetes</taxon>
        <taxon>Micrococcales</taxon>
        <taxon>Brevibacteriaceae</taxon>
        <taxon>Brevibacterium</taxon>
    </lineage>
</organism>
<dbReference type="InterPro" id="IPR016181">
    <property type="entry name" value="Acyl_CoA_acyltransferase"/>
</dbReference>
<dbReference type="SUPFAM" id="SSF55729">
    <property type="entry name" value="Acyl-CoA N-acyltransferases (Nat)"/>
    <property type="match status" value="1"/>
</dbReference>
<name>A0ABQ1LVJ5_9MICO</name>
<dbReference type="PROSITE" id="PS51186">
    <property type="entry name" value="GNAT"/>
    <property type="match status" value="1"/>
</dbReference>
<evidence type="ECO:0000259" key="5">
    <source>
        <dbReference type="PROSITE" id="PS51186"/>
    </source>
</evidence>
<evidence type="ECO:0000256" key="3">
    <source>
        <dbReference type="ARBA" id="ARBA00038502"/>
    </source>
</evidence>
<dbReference type="Gene3D" id="3.40.630.30">
    <property type="match status" value="1"/>
</dbReference>
<dbReference type="InterPro" id="IPR051531">
    <property type="entry name" value="N-acetyltransferase"/>
</dbReference>
<protein>
    <submittedName>
        <fullName evidence="6">N-acetyltransferase GCN5</fullName>
    </submittedName>
</protein>
<keyword evidence="2" id="KW-0012">Acyltransferase</keyword>
<dbReference type="Proteomes" id="UP000632322">
    <property type="component" value="Unassembled WGS sequence"/>
</dbReference>
<keyword evidence="7" id="KW-1185">Reference proteome</keyword>
<feature type="domain" description="N-acetyltransferase" evidence="5">
    <location>
        <begin position="52"/>
        <end position="220"/>
    </location>
</feature>
<feature type="region of interest" description="Disordered" evidence="4">
    <location>
        <begin position="1"/>
        <end position="37"/>
    </location>
</feature>
<dbReference type="PANTHER" id="PTHR43792">
    <property type="entry name" value="GNAT FAMILY, PUTATIVE (AFU_ORTHOLOGUE AFUA_3G00765)-RELATED-RELATED"/>
    <property type="match status" value="1"/>
</dbReference>
<evidence type="ECO:0000313" key="7">
    <source>
        <dbReference type="Proteomes" id="UP000632322"/>
    </source>
</evidence>
<dbReference type="PANTHER" id="PTHR43792:SF8">
    <property type="entry name" value="[RIBOSOMAL PROTEIN US5]-ALANINE N-ACETYLTRANSFERASE"/>
    <property type="match status" value="1"/>
</dbReference>
<keyword evidence="1" id="KW-0808">Transferase</keyword>
<proteinExistence type="inferred from homology"/>
<evidence type="ECO:0000256" key="1">
    <source>
        <dbReference type="ARBA" id="ARBA00022679"/>
    </source>
</evidence>
<sequence>MAARVRADAGLSADTGPIRPSWFSPSGQTDLDPESEGSRVWPVILTDRQSDIVLRPLRRRDEEAWREVRRFNRDWLRPWDATLPAPGQELPGFRTMVRMQDKQAKRGQTVPFAIEVDGNFRGQITVSGLSWGSILSGQIGYWIDSRVAGRGITPVAVAMAADHCFFALGLHRIEINIRPENTASLRVVEKLGLRDEGLREKYMHIDGQWCDHRTFALLAEEVPQGLLAAYRHGTGGW</sequence>
<evidence type="ECO:0000313" key="6">
    <source>
        <dbReference type="EMBL" id="GGC30487.1"/>
    </source>
</evidence>
<reference evidence="7" key="1">
    <citation type="journal article" date="2019" name="Int. J. Syst. Evol. Microbiol.">
        <title>The Global Catalogue of Microorganisms (GCM) 10K type strain sequencing project: providing services to taxonomists for standard genome sequencing and annotation.</title>
        <authorList>
            <consortium name="The Broad Institute Genomics Platform"/>
            <consortium name="The Broad Institute Genome Sequencing Center for Infectious Disease"/>
            <person name="Wu L."/>
            <person name="Ma J."/>
        </authorList>
    </citation>
    <scope>NUCLEOTIDE SEQUENCE [LARGE SCALE GENOMIC DNA]</scope>
    <source>
        <strain evidence="7">CGMCC 1.15472</strain>
    </source>
</reference>
<evidence type="ECO:0000256" key="4">
    <source>
        <dbReference type="SAM" id="MobiDB-lite"/>
    </source>
</evidence>